<keyword evidence="3" id="KW-0256">Endoplasmic reticulum</keyword>
<organism evidence="9 10">
    <name type="scientific">Jaapia argillacea MUCL 33604</name>
    <dbReference type="NCBI Taxonomy" id="933084"/>
    <lineage>
        <taxon>Eukaryota</taxon>
        <taxon>Fungi</taxon>
        <taxon>Dikarya</taxon>
        <taxon>Basidiomycota</taxon>
        <taxon>Agaricomycotina</taxon>
        <taxon>Agaricomycetes</taxon>
        <taxon>Agaricomycetidae</taxon>
        <taxon>Jaapiales</taxon>
        <taxon>Jaapiaceae</taxon>
        <taxon>Jaapia</taxon>
    </lineage>
</organism>
<dbReference type="GO" id="GO:0140042">
    <property type="term" value="P:lipid droplet formation"/>
    <property type="evidence" value="ECO:0007669"/>
    <property type="project" value="UniProtKB-ARBA"/>
</dbReference>
<dbReference type="GO" id="GO:0006629">
    <property type="term" value="P:lipid metabolic process"/>
    <property type="evidence" value="ECO:0007669"/>
    <property type="project" value="UniProtKB-KW"/>
</dbReference>
<evidence type="ECO:0000256" key="2">
    <source>
        <dbReference type="ARBA" id="ARBA00022692"/>
    </source>
</evidence>
<dbReference type="CDD" id="cd23995">
    <property type="entry name" value="Seipin_BSCL2_like"/>
    <property type="match status" value="1"/>
</dbReference>
<comment type="subcellular location">
    <subcellularLocation>
        <location evidence="1">Endoplasmic reticulum membrane</location>
        <topology evidence="1">Multi-pass membrane protein</topology>
    </subcellularLocation>
</comment>
<feature type="compositionally biased region" description="Low complexity" evidence="7">
    <location>
        <begin position="334"/>
        <end position="349"/>
    </location>
</feature>
<gene>
    <name evidence="9" type="ORF">JAAARDRAFT_65471</name>
</gene>
<keyword evidence="2 8" id="KW-0812">Transmembrane</keyword>
<evidence type="ECO:0000256" key="7">
    <source>
        <dbReference type="SAM" id="MobiDB-lite"/>
    </source>
</evidence>
<dbReference type="InterPro" id="IPR009617">
    <property type="entry name" value="Seipin"/>
</dbReference>
<dbReference type="HOGENOM" id="CLU_064559_0_0_1"/>
<protein>
    <recommendedName>
        <fullName evidence="11">Seipin</fullName>
    </recommendedName>
</protein>
<keyword evidence="10" id="KW-1185">Reference proteome</keyword>
<dbReference type="PANTHER" id="PTHR21212">
    <property type="entry name" value="BERNARDINELLI-SEIP CONGENITAL LIPODYSTROPHY 2 HOMOLOG BSCL2 PROTEIN"/>
    <property type="match status" value="1"/>
</dbReference>
<evidence type="ECO:0000256" key="8">
    <source>
        <dbReference type="SAM" id="Phobius"/>
    </source>
</evidence>
<dbReference type="OrthoDB" id="3990054at2759"/>
<feature type="compositionally biased region" description="Basic residues" evidence="7">
    <location>
        <begin position="312"/>
        <end position="322"/>
    </location>
</feature>
<proteinExistence type="predicted"/>
<dbReference type="InParanoid" id="A0A067Q8R4"/>
<dbReference type="GO" id="GO:0005789">
    <property type="term" value="C:endoplasmic reticulum membrane"/>
    <property type="evidence" value="ECO:0007669"/>
    <property type="project" value="UniProtKB-SubCell"/>
</dbReference>
<evidence type="ECO:0000256" key="3">
    <source>
        <dbReference type="ARBA" id="ARBA00022824"/>
    </source>
</evidence>
<feature type="transmembrane region" description="Helical" evidence="8">
    <location>
        <begin position="53"/>
        <end position="78"/>
    </location>
</feature>
<dbReference type="Pfam" id="PF06775">
    <property type="entry name" value="Seipin"/>
    <property type="match status" value="1"/>
</dbReference>
<keyword evidence="4 8" id="KW-1133">Transmembrane helix</keyword>
<evidence type="ECO:0008006" key="11">
    <source>
        <dbReference type="Google" id="ProtNLM"/>
    </source>
</evidence>
<evidence type="ECO:0000256" key="5">
    <source>
        <dbReference type="ARBA" id="ARBA00023098"/>
    </source>
</evidence>
<feature type="transmembrane region" description="Helical" evidence="8">
    <location>
        <begin position="239"/>
        <end position="262"/>
    </location>
</feature>
<dbReference type="STRING" id="933084.A0A067Q8R4"/>
<evidence type="ECO:0000256" key="1">
    <source>
        <dbReference type="ARBA" id="ARBA00004477"/>
    </source>
</evidence>
<keyword evidence="5" id="KW-0443">Lipid metabolism</keyword>
<accession>A0A067Q8R4</accession>
<keyword evidence="6 8" id="KW-0472">Membrane</keyword>
<sequence length="376" mass="41332">MDVKPIKQEDQISPAEQPEHPTTLQRIAYAPLNLFLKLLSASFRLIRPFAPQIIPLIVCVFVLPLLVLLSLSAGYYVWRSVAIGWETELNLQYGDGVPPYADVFLPRLVAEQPYDISLQLSVPATEQNYGLGNFMTSLTISTISNKTLTTVRKPTLVLPPSLSIIPFSGRPGIVKVAVPLLSDYAPGVRRALARVELGRRDNWRTLGVGQGRELSVFSASLRGVVVHKGIRGIVTRFPLLSALISSAIFLISSFITFAACLLPAIQWRLHHDTETYEQEQETQVRDRVEREQKKVPVRTVPSAGSSFEEKPLRKKRSGKRSSRSFSVGGGGGASSSRRAGGSGGTSEASLPQGEGSFEPLVRRRRSQLSERQSDSD</sequence>
<evidence type="ECO:0000313" key="10">
    <source>
        <dbReference type="Proteomes" id="UP000027265"/>
    </source>
</evidence>
<feature type="region of interest" description="Disordered" evidence="7">
    <location>
        <begin position="276"/>
        <end position="376"/>
    </location>
</feature>
<evidence type="ECO:0000256" key="4">
    <source>
        <dbReference type="ARBA" id="ARBA00022989"/>
    </source>
</evidence>
<evidence type="ECO:0000256" key="6">
    <source>
        <dbReference type="ARBA" id="ARBA00023136"/>
    </source>
</evidence>
<reference evidence="10" key="1">
    <citation type="journal article" date="2014" name="Proc. Natl. Acad. Sci. U.S.A.">
        <title>Extensive sampling of basidiomycete genomes demonstrates inadequacy of the white-rot/brown-rot paradigm for wood decay fungi.</title>
        <authorList>
            <person name="Riley R."/>
            <person name="Salamov A.A."/>
            <person name="Brown D.W."/>
            <person name="Nagy L.G."/>
            <person name="Floudas D."/>
            <person name="Held B.W."/>
            <person name="Levasseur A."/>
            <person name="Lombard V."/>
            <person name="Morin E."/>
            <person name="Otillar R."/>
            <person name="Lindquist E.A."/>
            <person name="Sun H."/>
            <person name="LaButti K.M."/>
            <person name="Schmutz J."/>
            <person name="Jabbour D."/>
            <person name="Luo H."/>
            <person name="Baker S.E."/>
            <person name="Pisabarro A.G."/>
            <person name="Walton J.D."/>
            <person name="Blanchette R.A."/>
            <person name="Henrissat B."/>
            <person name="Martin F."/>
            <person name="Cullen D."/>
            <person name="Hibbett D.S."/>
            <person name="Grigoriev I.V."/>
        </authorList>
    </citation>
    <scope>NUCLEOTIDE SEQUENCE [LARGE SCALE GENOMIC DNA]</scope>
    <source>
        <strain evidence="10">MUCL 33604</strain>
    </source>
</reference>
<dbReference type="PANTHER" id="PTHR21212:SF0">
    <property type="entry name" value="SEIPIN"/>
    <property type="match status" value="1"/>
</dbReference>
<feature type="compositionally biased region" description="Basic and acidic residues" evidence="7">
    <location>
        <begin position="367"/>
        <end position="376"/>
    </location>
</feature>
<evidence type="ECO:0000313" key="9">
    <source>
        <dbReference type="EMBL" id="KDQ63418.1"/>
    </source>
</evidence>
<dbReference type="Proteomes" id="UP000027265">
    <property type="component" value="Unassembled WGS sequence"/>
</dbReference>
<feature type="compositionally biased region" description="Basic and acidic residues" evidence="7">
    <location>
        <begin position="282"/>
        <end position="294"/>
    </location>
</feature>
<dbReference type="AlphaFoldDB" id="A0A067Q8R4"/>
<name>A0A067Q8R4_9AGAM</name>
<dbReference type="EMBL" id="KL197710">
    <property type="protein sequence ID" value="KDQ63418.1"/>
    <property type="molecule type" value="Genomic_DNA"/>
</dbReference>